<evidence type="ECO:0000256" key="1">
    <source>
        <dbReference type="ARBA" id="ARBA00023125"/>
    </source>
</evidence>
<name>A0ABM8IML8_9FIRM</name>
<proteinExistence type="predicted"/>
<dbReference type="SMART" id="SM00530">
    <property type="entry name" value="HTH_XRE"/>
    <property type="match status" value="1"/>
</dbReference>
<feature type="domain" description="HTH cro/C1-type" evidence="2">
    <location>
        <begin position="10"/>
        <end position="64"/>
    </location>
</feature>
<dbReference type="EMBL" id="AP028127">
    <property type="protein sequence ID" value="BEH90355.1"/>
    <property type="molecule type" value="Genomic_DNA"/>
</dbReference>
<dbReference type="Pfam" id="PF01381">
    <property type="entry name" value="HTH_3"/>
    <property type="match status" value="1"/>
</dbReference>
<dbReference type="CDD" id="cd00093">
    <property type="entry name" value="HTH_XRE"/>
    <property type="match status" value="1"/>
</dbReference>
<dbReference type="PROSITE" id="PS50943">
    <property type="entry name" value="HTH_CROC1"/>
    <property type="match status" value="1"/>
</dbReference>
<dbReference type="PANTHER" id="PTHR46558">
    <property type="entry name" value="TRACRIPTIONAL REGULATORY PROTEIN-RELATED-RELATED"/>
    <property type="match status" value="1"/>
</dbReference>
<keyword evidence="1" id="KW-0238">DNA-binding</keyword>
<dbReference type="RefSeq" id="WP_161831229.1">
    <property type="nucleotide sequence ID" value="NZ_AP028127.1"/>
</dbReference>
<reference evidence="3" key="1">
    <citation type="journal article" date="2024" name="Int. J. Syst. Evol. Microbiol.">
        <title>Turicibacter faecis sp. nov., isolated from faeces of heart failure mouse model.</title>
        <authorList>
            <person name="Imamura Y."/>
            <person name="Motooka D."/>
            <person name="Nakajima Y."/>
            <person name="Ito S."/>
            <person name="Kitakaze M."/>
            <person name="Iida T."/>
            <person name="Nakamura S."/>
        </authorList>
    </citation>
    <scope>NUCLEOTIDE SEQUENCE</scope>
    <source>
        <strain evidence="3">TC023</strain>
    </source>
</reference>
<evidence type="ECO:0000313" key="3">
    <source>
        <dbReference type="EMBL" id="BEH90355.1"/>
    </source>
</evidence>
<dbReference type="SUPFAM" id="SSF47413">
    <property type="entry name" value="lambda repressor-like DNA-binding domains"/>
    <property type="match status" value="1"/>
</dbReference>
<dbReference type="PANTHER" id="PTHR46558:SF11">
    <property type="entry name" value="HTH-TYPE TRANSCRIPTIONAL REGULATOR XRE"/>
    <property type="match status" value="1"/>
</dbReference>
<keyword evidence="4" id="KW-1185">Reference proteome</keyword>
<dbReference type="Gene3D" id="1.10.260.40">
    <property type="entry name" value="lambda repressor-like DNA-binding domains"/>
    <property type="match status" value="1"/>
</dbReference>
<dbReference type="Proteomes" id="UP001432099">
    <property type="component" value="Chromosome"/>
</dbReference>
<organism evidence="3 4">
    <name type="scientific">Turicibacter faecis</name>
    <dbReference type="NCBI Taxonomy" id="2963365"/>
    <lineage>
        <taxon>Bacteria</taxon>
        <taxon>Bacillati</taxon>
        <taxon>Bacillota</taxon>
        <taxon>Erysipelotrichia</taxon>
        <taxon>Erysipelotrichales</taxon>
        <taxon>Turicibacteraceae</taxon>
        <taxon>Turicibacter</taxon>
    </lineage>
</organism>
<dbReference type="InterPro" id="IPR010982">
    <property type="entry name" value="Lambda_DNA-bd_dom_sf"/>
</dbReference>
<evidence type="ECO:0000259" key="2">
    <source>
        <dbReference type="PROSITE" id="PS50943"/>
    </source>
</evidence>
<protein>
    <submittedName>
        <fullName evidence="3">Transcriptional regulator</fullName>
    </submittedName>
</protein>
<gene>
    <name evidence="3" type="ORF">T23_04570</name>
</gene>
<dbReference type="InterPro" id="IPR001387">
    <property type="entry name" value="Cro/C1-type_HTH"/>
</dbReference>
<sequence length="362" mass="42016">MSELKIAKMIMKRRKERKMTQEDLANYLGVSKAAISKWETGQSYPDLALLPIIAAYFNLSVDELIGYEPQMDKNEIRSLYQRLCHDFTTQPFDEVITTCRDIVRRYYSCYPLLFQIGVLMINHSMLDPNQTQAINEWARSLFERVKVNSEDVDLAKQAQTFEALSYILLNQPLEALRLLEGCQKPMATGELLQAQAYQMMGEWEEAQKSTQIALYKGLMLMMEAFPMMLSLNDGAKFETVLQKLLEVVQTFELEGLNPYCLMPIYLLVAKKWMGLQEEERALDYLEQYTKLATSIGSSFYLRASTFFNQLDQWYETFDLGKMAPRNEVIIKQSMIDAVVMEPLFMSLQTNERFIQLVKRLGE</sequence>
<accession>A0ABM8IML8</accession>
<evidence type="ECO:0000313" key="4">
    <source>
        <dbReference type="Proteomes" id="UP001432099"/>
    </source>
</evidence>